<dbReference type="EMBL" id="ADMC01000023">
    <property type="protein sequence ID" value="EHP47115.1"/>
    <property type="molecule type" value="Genomic_DNA"/>
</dbReference>
<dbReference type="Gene3D" id="1.10.10.60">
    <property type="entry name" value="Homeodomain-like"/>
    <property type="match status" value="1"/>
</dbReference>
<dbReference type="PATRIC" id="fig|742817.3.peg.1839"/>
<dbReference type="HOGENOM" id="CLU_066193_1_0_10"/>
<dbReference type="SMART" id="SM00342">
    <property type="entry name" value="HTH_ARAC"/>
    <property type="match status" value="1"/>
</dbReference>
<proteinExistence type="predicted"/>
<dbReference type="AlphaFoldDB" id="H1DHI6"/>
<dbReference type="InterPro" id="IPR018060">
    <property type="entry name" value="HTH_AraC"/>
</dbReference>
<name>H1DHI6_9BACT</name>
<keyword evidence="3" id="KW-1185">Reference proteome</keyword>
<sequence length="245" mass="29114">MNYVEISPTNEISSFVKCFWKYENKDKDAQYTIFPNGYFELFMIFEQQHLFSVFLSGLRTKPFEVFIPKGIIVSAIRFPLSASEYLFEQEICSIRDTTMPLDSNFWGLKKWENLSFEDRTKEISGKISHMLSEKEIDRKKLSLLQTVYSPDLTVKEIAEKILWDRRKINRYFNHQFGLSLKTFLNIIRLRNSFEALKNGTLYPDSNYYDQSHYIKEVKKYTGELPKDLSKNECDRFLQFSVNKKS</sequence>
<dbReference type="PROSITE" id="PS01124">
    <property type="entry name" value="HTH_ARAC_FAMILY_2"/>
    <property type="match status" value="1"/>
</dbReference>
<dbReference type="RefSeq" id="WP_009136870.1">
    <property type="nucleotide sequence ID" value="NZ_JH594596.1"/>
</dbReference>
<feature type="domain" description="HTH araC/xylS-type" evidence="1">
    <location>
        <begin position="138"/>
        <end position="231"/>
    </location>
</feature>
<protein>
    <recommendedName>
        <fullName evidence="1">HTH araC/xylS-type domain-containing protein</fullName>
    </recommendedName>
</protein>
<dbReference type="Pfam" id="PF20240">
    <property type="entry name" value="DUF6597"/>
    <property type="match status" value="1"/>
</dbReference>
<dbReference type="GO" id="GO:0003700">
    <property type="term" value="F:DNA-binding transcription factor activity"/>
    <property type="evidence" value="ECO:0007669"/>
    <property type="project" value="InterPro"/>
</dbReference>
<dbReference type="GO" id="GO:0043565">
    <property type="term" value="F:sequence-specific DNA binding"/>
    <property type="evidence" value="ECO:0007669"/>
    <property type="project" value="InterPro"/>
</dbReference>
<accession>H1DHI6</accession>
<dbReference type="STRING" id="742817.HMPREF9449_01722"/>
<dbReference type="eggNOG" id="COG2207">
    <property type="taxonomic scope" value="Bacteria"/>
</dbReference>
<reference evidence="2 3" key="1">
    <citation type="submission" date="2012-01" db="EMBL/GenBank/DDBJ databases">
        <title>The Genome Sequence of Odoribacter laneus YIT 12061.</title>
        <authorList>
            <consortium name="The Broad Institute Genome Sequencing Platform"/>
            <person name="Earl A."/>
            <person name="Ward D."/>
            <person name="Feldgarden M."/>
            <person name="Gevers D."/>
            <person name="Morotomi M."/>
            <person name="Young S.K."/>
            <person name="Zeng Q."/>
            <person name="Gargeya S."/>
            <person name="Fitzgerald M."/>
            <person name="Haas B."/>
            <person name="Abouelleil A."/>
            <person name="Alvarado L."/>
            <person name="Arachchi H.M."/>
            <person name="Berlin A."/>
            <person name="Chapman S.B."/>
            <person name="Gearin G."/>
            <person name="Goldberg J."/>
            <person name="Griggs A."/>
            <person name="Gujja S."/>
            <person name="Hansen M."/>
            <person name="Heiman D."/>
            <person name="Howarth C."/>
            <person name="Larimer J."/>
            <person name="Lui A."/>
            <person name="MacDonald P.J.P."/>
            <person name="McCowen C."/>
            <person name="Montmayeur A."/>
            <person name="Murphy C."/>
            <person name="Neiman D."/>
            <person name="Pearson M."/>
            <person name="Priest M."/>
            <person name="Roberts A."/>
            <person name="Saif S."/>
            <person name="Shea T."/>
            <person name="Sisk P."/>
            <person name="Stolte C."/>
            <person name="Sykes S."/>
            <person name="Wortman J."/>
            <person name="Nusbaum C."/>
            <person name="Birren B."/>
        </authorList>
    </citation>
    <scope>NUCLEOTIDE SEQUENCE [LARGE SCALE GENOMIC DNA]</scope>
    <source>
        <strain evidence="2 3">YIT 12061</strain>
    </source>
</reference>
<dbReference type="GeneID" id="98069288"/>
<dbReference type="InterPro" id="IPR046532">
    <property type="entry name" value="DUF6597"/>
</dbReference>
<evidence type="ECO:0000313" key="2">
    <source>
        <dbReference type="EMBL" id="EHP47115.1"/>
    </source>
</evidence>
<organism evidence="2 3">
    <name type="scientific">Odoribacter laneus YIT 12061</name>
    <dbReference type="NCBI Taxonomy" id="742817"/>
    <lineage>
        <taxon>Bacteria</taxon>
        <taxon>Pseudomonadati</taxon>
        <taxon>Bacteroidota</taxon>
        <taxon>Bacteroidia</taxon>
        <taxon>Bacteroidales</taxon>
        <taxon>Odoribacteraceae</taxon>
        <taxon>Odoribacter</taxon>
    </lineage>
</organism>
<dbReference type="Proteomes" id="UP000004892">
    <property type="component" value="Unassembled WGS sequence"/>
</dbReference>
<evidence type="ECO:0000259" key="1">
    <source>
        <dbReference type="PROSITE" id="PS01124"/>
    </source>
</evidence>
<comment type="caution">
    <text evidence="2">The sequence shown here is derived from an EMBL/GenBank/DDBJ whole genome shotgun (WGS) entry which is preliminary data.</text>
</comment>
<gene>
    <name evidence="2" type="ORF">HMPREF9449_01722</name>
</gene>
<evidence type="ECO:0000313" key="3">
    <source>
        <dbReference type="Proteomes" id="UP000004892"/>
    </source>
</evidence>